<accession>A0A4Y2KF36</accession>
<dbReference type="InterPro" id="IPR036322">
    <property type="entry name" value="WD40_repeat_dom_sf"/>
</dbReference>
<evidence type="ECO:0000313" key="4">
    <source>
        <dbReference type="EMBL" id="GBN00905.1"/>
    </source>
</evidence>
<organism evidence="4 5">
    <name type="scientific">Araneus ventricosus</name>
    <name type="common">Orbweaver spider</name>
    <name type="synonym">Epeira ventricosa</name>
    <dbReference type="NCBI Taxonomy" id="182803"/>
    <lineage>
        <taxon>Eukaryota</taxon>
        <taxon>Metazoa</taxon>
        <taxon>Ecdysozoa</taxon>
        <taxon>Arthropoda</taxon>
        <taxon>Chelicerata</taxon>
        <taxon>Arachnida</taxon>
        <taxon>Araneae</taxon>
        <taxon>Araneomorphae</taxon>
        <taxon>Entelegynae</taxon>
        <taxon>Araneoidea</taxon>
        <taxon>Araneidae</taxon>
        <taxon>Araneus</taxon>
    </lineage>
</organism>
<reference evidence="4 5" key="1">
    <citation type="journal article" date="2019" name="Sci. Rep.">
        <title>Orb-weaving spider Araneus ventricosus genome elucidates the spidroin gene catalogue.</title>
        <authorList>
            <person name="Kono N."/>
            <person name="Nakamura H."/>
            <person name="Ohtoshi R."/>
            <person name="Moran D.A.P."/>
            <person name="Shinohara A."/>
            <person name="Yoshida Y."/>
            <person name="Fujiwara M."/>
            <person name="Mori M."/>
            <person name="Tomita M."/>
            <person name="Arakawa K."/>
        </authorList>
    </citation>
    <scope>NUCLEOTIDE SEQUENCE [LARGE SCALE GENOMIC DNA]</scope>
</reference>
<comment type="similarity">
    <text evidence="3">Belongs to the WD repeat PROPPIN family.</text>
</comment>
<evidence type="ECO:0000256" key="3">
    <source>
        <dbReference type="ARBA" id="ARBA00025740"/>
    </source>
</evidence>
<evidence type="ECO:0008006" key="6">
    <source>
        <dbReference type="Google" id="ProtNLM"/>
    </source>
</evidence>
<comment type="caution">
    <text evidence="4">The sequence shown here is derived from an EMBL/GenBank/DDBJ whole genome shotgun (WGS) entry which is preliminary data.</text>
</comment>
<feature type="non-terminal residue" evidence="4">
    <location>
        <position position="1"/>
    </location>
</feature>
<keyword evidence="2" id="KW-0677">Repeat</keyword>
<dbReference type="PANTHER" id="PTHR11227">
    <property type="entry name" value="WD-REPEAT PROTEIN INTERACTING WITH PHOSPHOINOSIDES WIPI -RELATED"/>
    <property type="match status" value="1"/>
</dbReference>
<evidence type="ECO:0000313" key="5">
    <source>
        <dbReference type="Proteomes" id="UP000499080"/>
    </source>
</evidence>
<gene>
    <name evidence="4" type="ORF">AVEN_216224_1</name>
</gene>
<proteinExistence type="inferred from homology"/>
<dbReference type="InterPro" id="IPR048720">
    <property type="entry name" value="PROPPIN"/>
</dbReference>
<protein>
    <recommendedName>
        <fullName evidence="6">WD repeat domain phosphoinositide-interacting protein 2</fullName>
    </recommendedName>
</protein>
<evidence type="ECO:0000256" key="1">
    <source>
        <dbReference type="ARBA" id="ARBA00022574"/>
    </source>
</evidence>
<keyword evidence="1" id="KW-0853">WD repeat</keyword>
<dbReference type="SUPFAM" id="SSF50978">
    <property type="entry name" value="WD40 repeat-like"/>
    <property type="match status" value="1"/>
</dbReference>
<name>A0A4Y2KF36_ARAVE</name>
<dbReference type="Gene3D" id="2.130.10.10">
    <property type="entry name" value="YVTN repeat-like/Quinoprotein amine dehydrogenase"/>
    <property type="match status" value="1"/>
</dbReference>
<dbReference type="Pfam" id="PF21032">
    <property type="entry name" value="PROPPIN"/>
    <property type="match status" value="1"/>
</dbReference>
<dbReference type="EMBL" id="BGPR01114413">
    <property type="protein sequence ID" value="GBN00905.1"/>
    <property type="molecule type" value="Genomic_DNA"/>
</dbReference>
<dbReference type="InterPro" id="IPR015943">
    <property type="entry name" value="WD40/YVTN_repeat-like_dom_sf"/>
</dbReference>
<evidence type="ECO:0000256" key="2">
    <source>
        <dbReference type="ARBA" id="ARBA00022737"/>
    </source>
</evidence>
<dbReference type="AlphaFoldDB" id="A0A4Y2KF36"/>
<dbReference type="Proteomes" id="UP000499080">
    <property type="component" value="Unassembled WGS sequence"/>
</dbReference>
<keyword evidence="5" id="KW-1185">Reference proteome</keyword>
<sequence length="104" mass="11113">HAKITIPAHNSALAALAFDESGEKIATASIKGTVIRIFSVAKGEQLYEFRRGVKSSRTQHHTWVGDTIEQGSKIVSSVIKRTGRLVLQNGTKGNINGTLSGGKI</sequence>
<dbReference type="OrthoDB" id="6722494at2759"/>